<evidence type="ECO:0000313" key="3">
    <source>
        <dbReference type="Proteomes" id="UP000291116"/>
    </source>
</evidence>
<accession>A0A448ZCY0</accession>
<proteinExistence type="predicted"/>
<feature type="region of interest" description="Disordered" evidence="1">
    <location>
        <begin position="1"/>
        <end position="37"/>
    </location>
</feature>
<evidence type="ECO:0000313" key="2">
    <source>
        <dbReference type="EMBL" id="VEU39899.1"/>
    </source>
</evidence>
<protein>
    <submittedName>
        <fullName evidence="2">Uncharacterized protein</fullName>
    </submittedName>
</protein>
<organism evidence="2 3">
    <name type="scientific">Pseudo-nitzschia multistriata</name>
    <dbReference type="NCBI Taxonomy" id="183589"/>
    <lineage>
        <taxon>Eukaryota</taxon>
        <taxon>Sar</taxon>
        <taxon>Stramenopiles</taxon>
        <taxon>Ochrophyta</taxon>
        <taxon>Bacillariophyta</taxon>
        <taxon>Bacillariophyceae</taxon>
        <taxon>Bacillariophycidae</taxon>
        <taxon>Bacillariales</taxon>
        <taxon>Bacillariaceae</taxon>
        <taxon>Pseudo-nitzschia</taxon>
    </lineage>
</organism>
<feature type="compositionally biased region" description="Low complexity" evidence="1">
    <location>
        <begin position="15"/>
        <end position="25"/>
    </location>
</feature>
<sequence length="218" mass="24474">MKSLSSTKKQRTNRRSSLSTPSSSFSRKRRTKRELFSRKSNTSGLHFLLRLPILDVTFASKISSVTSSVLSVALFSAFIVLLSRQNCFHVHYGLGGSLSNLESLGIEKGNGFVDYHFTGRGKVVYDQEARDILKANPDINLRDLDLGFVFDADQFGADPMSVEQKEKSTRLAPTLTSTKGTPKWFVGKRNDDALFYVTGERIRNALKKMEEQMPRPSN</sequence>
<gene>
    <name evidence="2" type="ORF">PSNMU_V1.4_AUG-EV-PASAV3_0067650</name>
</gene>
<evidence type="ECO:0000256" key="1">
    <source>
        <dbReference type="SAM" id="MobiDB-lite"/>
    </source>
</evidence>
<keyword evidence="3" id="KW-1185">Reference proteome</keyword>
<dbReference type="AlphaFoldDB" id="A0A448ZCY0"/>
<reference evidence="2 3" key="1">
    <citation type="submission" date="2019-01" db="EMBL/GenBank/DDBJ databases">
        <authorList>
            <person name="Ferrante I. M."/>
        </authorList>
    </citation>
    <scope>NUCLEOTIDE SEQUENCE [LARGE SCALE GENOMIC DNA]</scope>
    <source>
        <strain evidence="2 3">B856</strain>
    </source>
</reference>
<dbReference type="EMBL" id="CAACVS010000244">
    <property type="protein sequence ID" value="VEU39899.1"/>
    <property type="molecule type" value="Genomic_DNA"/>
</dbReference>
<dbReference type="Proteomes" id="UP000291116">
    <property type="component" value="Unassembled WGS sequence"/>
</dbReference>
<name>A0A448ZCY0_9STRA</name>